<name>A0ABS9LCG1_9MICC</name>
<keyword evidence="2" id="KW-0805">Transcription regulation</keyword>
<evidence type="ECO:0000256" key="3">
    <source>
        <dbReference type="ARBA" id="ARBA00023125"/>
    </source>
</evidence>
<evidence type="ECO:0000256" key="1">
    <source>
        <dbReference type="ARBA" id="ARBA00010466"/>
    </source>
</evidence>
<sequence length="161" mass="16955">MQLTGFIAGGIGSSPIEVARQASRQSGGDVYPLFAPLFVQDRETAKGLRNHPDIRGAMNVFPAIIAALLSVGAWNPPDTQVRDVLRPDDFEKAVSGGCVADITGILIKEDGTPVDPAFQERCINISYDQLRNVPRVVAVAGGAAKAEASVPSCAVALSPNW</sequence>
<dbReference type="PANTHER" id="PTHR34294:SF1">
    <property type="entry name" value="TRANSCRIPTIONAL REGULATOR LSRR"/>
    <property type="match status" value="1"/>
</dbReference>
<dbReference type="InterPro" id="IPR051054">
    <property type="entry name" value="SorC_transcr_regulators"/>
</dbReference>
<organism evidence="6 7">
    <name type="scientific">Arthrobacter hankyongi</name>
    <dbReference type="NCBI Taxonomy" id="2904801"/>
    <lineage>
        <taxon>Bacteria</taxon>
        <taxon>Bacillati</taxon>
        <taxon>Actinomycetota</taxon>
        <taxon>Actinomycetes</taxon>
        <taxon>Micrococcales</taxon>
        <taxon>Micrococcaceae</taxon>
        <taxon>Arthrobacter</taxon>
    </lineage>
</organism>
<reference evidence="6" key="1">
    <citation type="submission" date="2022-01" db="EMBL/GenBank/DDBJ databases">
        <authorList>
            <person name="Jo J.-H."/>
            <person name="Im W.-T."/>
        </authorList>
    </citation>
    <scope>NUCLEOTIDE SEQUENCE</scope>
    <source>
        <strain evidence="6">I2-34</strain>
    </source>
</reference>
<gene>
    <name evidence="6" type="ORF">LVY72_20955</name>
</gene>
<comment type="caution">
    <text evidence="6">The sequence shown here is derived from an EMBL/GenBank/DDBJ whole genome shotgun (WGS) entry which is preliminary data.</text>
</comment>
<keyword evidence="3" id="KW-0238">DNA-binding</keyword>
<comment type="similarity">
    <text evidence="1">Belongs to the SorC transcriptional regulatory family.</text>
</comment>
<keyword evidence="7" id="KW-1185">Reference proteome</keyword>
<dbReference type="SUPFAM" id="SSF100950">
    <property type="entry name" value="NagB/RpiA/CoA transferase-like"/>
    <property type="match status" value="1"/>
</dbReference>
<dbReference type="PANTHER" id="PTHR34294">
    <property type="entry name" value="TRANSCRIPTIONAL REGULATOR-RELATED"/>
    <property type="match status" value="1"/>
</dbReference>
<keyword evidence="4" id="KW-0804">Transcription</keyword>
<evidence type="ECO:0000313" key="7">
    <source>
        <dbReference type="Proteomes" id="UP001165368"/>
    </source>
</evidence>
<dbReference type="EMBL" id="JAKLTQ010000024">
    <property type="protein sequence ID" value="MCG2624365.1"/>
    <property type="molecule type" value="Genomic_DNA"/>
</dbReference>
<protein>
    <submittedName>
        <fullName evidence="6">Sugar-binding domain-containing protein</fullName>
    </submittedName>
</protein>
<feature type="domain" description="Sugar-binding" evidence="5">
    <location>
        <begin position="4"/>
        <end position="148"/>
    </location>
</feature>
<accession>A0ABS9LCG1</accession>
<evidence type="ECO:0000259" key="5">
    <source>
        <dbReference type="Pfam" id="PF04198"/>
    </source>
</evidence>
<dbReference type="InterPro" id="IPR037171">
    <property type="entry name" value="NagB/RpiA_transferase-like"/>
</dbReference>
<dbReference type="InterPro" id="IPR007324">
    <property type="entry name" value="Sugar-bd_dom_put"/>
</dbReference>
<evidence type="ECO:0000313" key="6">
    <source>
        <dbReference type="EMBL" id="MCG2624365.1"/>
    </source>
</evidence>
<dbReference type="Pfam" id="PF04198">
    <property type="entry name" value="Sugar-bind"/>
    <property type="match status" value="1"/>
</dbReference>
<dbReference type="Gene3D" id="3.40.50.1360">
    <property type="match status" value="1"/>
</dbReference>
<proteinExistence type="inferred from homology"/>
<evidence type="ECO:0000256" key="2">
    <source>
        <dbReference type="ARBA" id="ARBA00023015"/>
    </source>
</evidence>
<dbReference type="Proteomes" id="UP001165368">
    <property type="component" value="Unassembled WGS sequence"/>
</dbReference>
<evidence type="ECO:0000256" key="4">
    <source>
        <dbReference type="ARBA" id="ARBA00023163"/>
    </source>
</evidence>